<dbReference type="Proteomes" id="UP000321408">
    <property type="component" value="Chromosome"/>
</dbReference>
<dbReference type="EMBL" id="CP042905">
    <property type="protein sequence ID" value="QEE14803.1"/>
    <property type="molecule type" value="Genomic_DNA"/>
</dbReference>
<keyword evidence="2" id="KW-1185">Reference proteome</keyword>
<evidence type="ECO:0000313" key="2">
    <source>
        <dbReference type="Proteomes" id="UP000321408"/>
    </source>
</evidence>
<reference evidence="1 2" key="2">
    <citation type="journal article" date="2024" name="Int. J. Syst. Evol. Microbiol.">
        <title>Promethearchaeum syntrophicum gen. nov., sp. nov., an anaerobic, obligately syntrophic archaeon, the first isolate of the lineage 'Asgard' archaea, and proposal of the new archaeal phylum Promethearchaeota phyl. nov. and kingdom Promethearchaeati regn. nov.</title>
        <authorList>
            <person name="Imachi H."/>
            <person name="Nobu M.K."/>
            <person name="Kato S."/>
            <person name="Takaki Y."/>
            <person name="Miyazaki M."/>
            <person name="Miyata M."/>
            <person name="Ogawara M."/>
            <person name="Saito Y."/>
            <person name="Sakai S."/>
            <person name="Tahara Y.O."/>
            <person name="Takano Y."/>
            <person name="Tasumi E."/>
            <person name="Uematsu K."/>
            <person name="Yoshimura T."/>
            <person name="Itoh T."/>
            <person name="Ohkuma M."/>
            <person name="Takai K."/>
        </authorList>
    </citation>
    <scope>NUCLEOTIDE SEQUENCE [LARGE SCALE GENOMIC DNA]</scope>
    <source>
        <strain evidence="1 2">MK-D1</strain>
    </source>
</reference>
<dbReference type="RefSeq" id="WP_147661743.1">
    <property type="nucleotide sequence ID" value="NZ_CP042905.2"/>
</dbReference>
<accession>A0A5B9D737</accession>
<gene>
    <name evidence="1" type="ORF">DSAG12_00620</name>
</gene>
<organism evidence="1 2">
    <name type="scientific">Promethearchaeum syntrophicum</name>
    <dbReference type="NCBI Taxonomy" id="2594042"/>
    <lineage>
        <taxon>Archaea</taxon>
        <taxon>Promethearchaeati</taxon>
        <taxon>Promethearchaeota</taxon>
        <taxon>Promethearchaeia</taxon>
        <taxon>Promethearchaeales</taxon>
        <taxon>Promethearchaeaceae</taxon>
        <taxon>Promethearchaeum</taxon>
    </lineage>
</organism>
<evidence type="ECO:0008006" key="3">
    <source>
        <dbReference type="Google" id="ProtNLM"/>
    </source>
</evidence>
<dbReference type="GeneID" id="41328624"/>
<sequence length="110" mass="12822">MSQINFRINNEDMKVAKMISESTGISLAEIARRAFLKKLRPERVEIAFNLLKEGKCGFKKAWKISGLGYNEFLSEWIKKDAKEVIPEEMIEAHLKWALDYDIKKLMKNSE</sequence>
<evidence type="ECO:0000313" key="1">
    <source>
        <dbReference type="EMBL" id="QEE14803.1"/>
    </source>
</evidence>
<dbReference type="AlphaFoldDB" id="A0A5B9D737"/>
<reference evidence="1 2" key="1">
    <citation type="journal article" date="2020" name="Nature">
        <title>Isolation of an archaeon at the prokaryote-eukaryote interface.</title>
        <authorList>
            <person name="Imachi H."/>
            <person name="Nobu M.K."/>
            <person name="Nakahara N."/>
            <person name="Morono Y."/>
            <person name="Ogawara M."/>
            <person name="Takaki Y."/>
            <person name="Takano Y."/>
            <person name="Uematsu K."/>
            <person name="Ikuta T."/>
            <person name="Ito M."/>
            <person name="Matsui Y."/>
            <person name="Miyazaki M."/>
            <person name="Murata K."/>
            <person name="Saito Y."/>
            <person name="Sakai S."/>
            <person name="Song C."/>
            <person name="Tasumi E."/>
            <person name="Yamanaka Y."/>
            <person name="Yamaguchi T."/>
            <person name="Kamagata Y."/>
            <person name="Tamaki H."/>
            <person name="Takai K."/>
        </authorList>
    </citation>
    <scope>NUCLEOTIDE SEQUENCE [LARGE SCALE GENOMIC DNA]</scope>
    <source>
        <strain evidence="1 2">MK-D1</strain>
    </source>
</reference>
<protein>
    <recommendedName>
        <fullName evidence="3">Ribbon-helix-helix protein CopG domain-containing protein</fullName>
    </recommendedName>
</protein>
<dbReference type="KEGG" id="psyt:DSAG12_00620"/>
<name>A0A5B9D737_9ARCH</name>
<proteinExistence type="predicted"/>